<proteinExistence type="predicted"/>
<evidence type="ECO:0000259" key="6">
    <source>
        <dbReference type="Pfam" id="PF04932"/>
    </source>
</evidence>
<keyword evidence="4 5" id="KW-0472">Membrane</keyword>
<dbReference type="PANTHER" id="PTHR37422:SF13">
    <property type="entry name" value="LIPOPOLYSACCHARIDE BIOSYNTHESIS PROTEIN PA4999-RELATED"/>
    <property type="match status" value="1"/>
</dbReference>
<name>A0A7X2LB07_RALPI</name>
<keyword evidence="3 5" id="KW-1133">Transmembrane helix</keyword>
<feature type="domain" description="O-antigen ligase-related" evidence="6">
    <location>
        <begin position="211"/>
        <end position="336"/>
    </location>
</feature>
<protein>
    <recommendedName>
        <fullName evidence="6">O-antigen ligase-related domain-containing protein</fullName>
    </recommendedName>
</protein>
<evidence type="ECO:0000256" key="3">
    <source>
        <dbReference type="ARBA" id="ARBA00022989"/>
    </source>
</evidence>
<dbReference type="Pfam" id="PF04932">
    <property type="entry name" value="Wzy_C"/>
    <property type="match status" value="1"/>
</dbReference>
<feature type="transmembrane region" description="Helical" evidence="5">
    <location>
        <begin position="67"/>
        <end position="85"/>
    </location>
</feature>
<dbReference type="InterPro" id="IPR051533">
    <property type="entry name" value="WaaL-like"/>
</dbReference>
<reference evidence="7 8" key="1">
    <citation type="submission" date="2019-11" db="EMBL/GenBank/DDBJ databases">
        <title>Phenotypic characterization of an OXA-22 and OXA-60 co-producing Ralstonia pickettii clinical strain.</title>
        <authorList>
            <person name="He F."/>
        </authorList>
    </citation>
    <scope>NUCLEOTIDE SEQUENCE [LARGE SCALE GENOMIC DNA]</scope>
    <source>
        <strain evidence="7 8">PSLESD1</strain>
    </source>
</reference>
<comment type="subcellular location">
    <subcellularLocation>
        <location evidence="1">Membrane</location>
        <topology evidence="1">Multi-pass membrane protein</topology>
    </subcellularLocation>
</comment>
<dbReference type="EMBL" id="WJYN01000002">
    <property type="protein sequence ID" value="MRS98702.1"/>
    <property type="molecule type" value="Genomic_DNA"/>
</dbReference>
<dbReference type="PANTHER" id="PTHR37422">
    <property type="entry name" value="TEICHURONIC ACID BIOSYNTHESIS PROTEIN TUAE"/>
    <property type="match status" value="1"/>
</dbReference>
<evidence type="ECO:0000313" key="8">
    <source>
        <dbReference type="Proteomes" id="UP000441032"/>
    </source>
</evidence>
<feature type="transmembrane region" description="Helical" evidence="5">
    <location>
        <begin position="7"/>
        <end position="25"/>
    </location>
</feature>
<feature type="transmembrane region" description="Helical" evidence="5">
    <location>
        <begin position="91"/>
        <end position="112"/>
    </location>
</feature>
<keyword evidence="2 5" id="KW-0812">Transmembrane</keyword>
<sequence length="412" mass="45766">MRSGGRGIHWVMGPFVALASVAYIFRFPGPIGDLSLFRIALFVYAFCAITKILVSSSAVVRGDVVRLVVSGALIVAPTIIDVIFLTNDQALIRVVYSFWANMAFWAAFSLTVDRRHLEYYLRWYCFVAVFESAIAIYGYVTMKFPLDFLIYEYGTDYAKGLSVFNVNDGFVRLTGTFFDPNFYGIYLASVLAIAVWLYIYREKKVFYLLLSGLCFCQLILTTSRTSLLALGGVAAAFVAYQGIAAWVVLLIFLVVMAGGLSIGLLDPAIFDKMFSGESVSDRFSFFERGLNGFLSNPIFGGGSEAIVDPESGLSTAHSVYLSVLGRNGLFGMLCFFLAMIIIIKPVMVVGRRDMATRHFVVQMFLLVAISFVAYDTLYYFEPLYILFAMMFVCMKTDVSGSVSTYAASKGRR</sequence>
<dbReference type="Proteomes" id="UP000441032">
    <property type="component" value="Unassembled WGS sequence"/>
</dbReference>
<accession>A0A7X2LB07</accession>
<dbReference type="InterPro" id="IPR007016">
    <property type="entry name" value="O-antigen_ligase-rel_domated"/>
</dbReference>
<evidence type="ECO:0000256" key="4">
    <source>
        <dbReference type="ARBA" id="ARBA00023136"/>
    </source>
</evidence>
<feature type="transmembrane region" description="Helical" evidence="5">
    <location>
        <begin position="119"/>
        <end position="140"/>
    </location>
</feature>
<evidence type="ECO:0000256" key="5">
    <source>
        <dbReference type="SAM" id="Phobius"/>
    </source>
</evidence>
<dbReference type="GO" id="GO:0016020">
    <property type="term" value="C:membrane"/>
    <property type="evidence" value="ECO:0007669"/>
    <property type="project" value="UniProtKB-SubCell"/>
</dbReference>
<feature type="transmembrane region" description="Helical" evidence="5">
    <location>
        <begin position="207"/>
        <end position="237"/>
    </location>
</feature>
<comment type="caution">
    <text evidence="7">The sequence shown here is derived from an EMBL/GenBank/DDBJ whole genome shotgun (WGS) entry which is preliminary data.</text>
</comment>
<feature type="transmembrane region" description="Helical" evidence="5">
    <location>
        <begin position="327"/>
        <end position="347"/>
    </location>
</feature>
<feature type="transmembrane region" description="Helical" evidence="5">
    <location>
        <begin position="243"/>
        <end position="265"/>
    </location>
</feature>
<feature type="transmembrane region" description="Helical" evidence="5">
    <location>
        <begin position="37"/>
        <end position="60"/>
    </location>
</feature>
<evidence type="ECO:0000256" key="1">
    <source>
        <dbReference type="ARBA" id="ARBA00004141"/>
    </source>
</evidence>
<evidence type="ECO:0000256" key="2">
    <source>
        <dbReference type="ARBA" id="ARBA00022692"/>
    </source>
</evidence>
<feature type="transmembrane region" description="Helical" evidence="5">
    <location>
        <begin position="359"/>
        <end position="377"/>
    </location>
</feature>
<evidence type="ECO:0000313" key="7">
    <source>
        <dbReference type="EMBL" id="MRS98702.1"/>
    </source>
</evidence>
<dbReference type="AlphaFoldDB" id="A0A7X2LB07"/>
<feature type="transmembrane region" description="Helical" evidence="5">
    <location>
        <begin position="182"/>
        <end position="200"/>
    </location>
</feature>
<organism evidence="7 8">
    <name type="scientific">Ralstonia pickettii</name>
    <name type="common">Burkholderia pickettii</name>
    <dbReference type="NCBI Taxonomy" id="329"/>
    <lineage>
        <taxon>Bacteria</taxon>
        <taxon>Pseudomonadati</taxon>
        <taxon>Pseudomonadota</taxon>
        <taxon>Betaproteobacteria</taxon>
        <taxon>Burkholderiales</taxon>
        <taxon>Burkholderiaceae</taxon>
        <taxon>Ralstonia</taxon>
    </lineage>
</organism>
<gene>
    <name evidence="7" type="ORF">GJQ57_08510</name>
</gene>